<evidence type="ECO:0000259" key="4">
    <source>
        <dbReference type="Pfam" id="PF01645"/>
    </source>
</evidence>
<comment type="caution">
    <text evidence="5">The sequence shown here is derived from an EMBL/GenBank/DDBJ whole genome shotgun (WGS) entry which is preliminary data.</text>
</comment>
<dbReference type="InterPro" id="IPR027283">
    <property type="entry name" value="YerD"/>
</dbReference>
<dbReference type="InterPro" id="IPR002932">
    <property type="entry name" value="Glu_synthdom"/>
</dbReference>
<dbReference type="RefSeq" id="WP_271887040.1">
    <property type="nucleotide sequence ID" value="NZ_JAQBIE010000001.1"/>
</dbReference>
<dbReference type="InterPro" id="IPR013785">
    <property type="entry name" value="Aldolase_TIM"/>
</dbReference>
<dbReference type="PANTHER" id="PTHR43819">
    <property type="entry name" value="ARCHAEAL-TYPE GLUTAMATE SYNTHASE [NADPH]"/>
    <property type="match status" value="1"/>
</dbReference>
<dbReference type="Proteomes" id="UP001165641">
    <property type="component" value="Unassembled WGS sequence"/>
</dbReference>
<gene>
    <name evidence="5" type="ORF">PAF17_00080</name>
</gene>
<dbReference type="EMBL" id="JAQBIE010000001">
    <property type="protein sequence ID" value="MDB6175902.1"/>
    <property type="molecule type" value="Genomic_DNA"/>
</dbReference>
<evidence type="ECO:0000256" key="2">
    <source>
        <dbReference type="PIRNR" id="PIRNR006429"/>
    </source>
</evidence>
<keyword evidence="3" id="KW-0812">Transmembrane</keyword>
<evidence type="ECO:0000313" key="6">
    <source>
        <dbReference type="Proteomes" id="UP001165641"/>
    </source>
</evidence>
<protein>
    <submittedName>
        <fullName evidence="5">FMN-binding glutamate synthase family protein</fullName>
    </submittedName>
</protein>
<name>A0ABT4Z9G5_9RHOB</name>
<organism evidence="5 6">
    <name type="scientific">Paracoccus onchidii</name>
    <dbReference type="NCBI Taxonomy" id="3017813"/>
    <lineage>
        <taxon>Bacteria</taxon>
        <taxon>Pseudomonadati</taxon>
        <taxon>Pseudomonadota</taxon>
        <taxon>Alphaproteobacteria</taxon>
        <taxon>Rhodobacterales</taxon>
        <taxon>Paracoccaceae</taxon>
        <taxon>Paracoccus</taxon>
    </lineage>
</organism>
<dbReference type="SUPFAM" id="SSF51395">
    <property type="entry name" value="FMN-linked oxidoreductases"/>
    <property type="match status" value="1"/>
</dbReference>
<dbReference type="InterPro" id="IPR024188">
    <property type="entry name" value="GltB"/>
</dbReference>
<dbReference type="PIRSF" id="PIRSF500060">
    <property type="entry name" value="UCP500060"/>
    <property type="match status" value="1"/>
</dbReference>
<keyword evidence="6" id="KW-1185">Reference proteome</keyword>
<feature type="domain" description="Glutamate synthase" evidence="4">
    <location>
        <begin position="177"/>
        <end position="491"/>
    </location>
</feature>
<dbReference type="Pfam" id="PF01645">
    <property type="entry name" value="Glu_synthase"/>
    <property type="match status" value="1"/>
</dbReference>
<dbReference type="CDD" id="cd02808">
    <property type="entry name" value="GltS_FMN"/>
    <property type="match status" value="1"/>
</dbReference>
<dbReference type="PANTHER" id="PTHR43819:SF1">
    <property type="entry name" value="ARCHAEAL-TYPE GLUTAMATE SYNTHASE [NADPH]"/>
    <property type="match status" value="1"/>
</dbReference>
<dbReference type="Gene3D" id="3.20.20.70">
    <property type="entry name" value="Aldolase class I"/>
    <property type="match status" value="1"/>
</dbReference>
<comment type="similarity">
    <text evidence="1 2">Belongs to the glutamate synthase family.</text>
</comment>
<reference evidence="5" key="1">
    <citation type="submission" date="2022-12" db="EMBL/GenBank/DDBJ databases">
        <title>Paracoccus onchidii sp. nov., isolated from a marine invertebrate from the South China Sea.</title>
        <authorList>
            <person name="Xu S."/>
            <person name="Liu Z."/>
            <person name="Xu Y."/>
        </authorList>
    </citation>
    <scope>NUCLEOTIDE SEQUENCE</scope>
    <source>
        <strain evidence="5">Z330</strain>
    </source>
</reference>
<keyword evidence="3" id="KW-0472">Membrane</keyword>
<dbReference type="PIRSF" id="PIRSF006429">
    <property type="entry name" value="GOGAT_lg_2"/>
    <property type="match status" value="1"/>
</dbReference>
<sequence>MIVETREETMRLRFTRAKERARYYERYVPFALAVLFVPAGALLFGSMPVLGSIMVVLGLAGTLTGLHDLTQTQHALMRNYPLSSRMRYLLEHFRPEIRQYFVENDHDETPFSREQRAVVYRRAKGIEGVRPFGTLLNVYSDGYEWLNHSLATTHLPDSDFRITIGGPDCTQPYKSSVVNISGMSYGALSPNAIEALNKAAKSGGFAHTTGEGSISRYHRMGGDLVWQIGSGYFGCRNDDGSFSAERFADNAAGDAVKMIEIKLSQGAKPGHGGILPGPKVTEAIAEARGVKEGVACVSPSSHSAFSTPRELCDFIKRLRELSNGKPVGIKMCVGHPWEWFAMAKAFHATGTAPDFIVVDGGEGGTGAAPVEFADHKGAPLRDGLMLVHNTLVGLGLRDQIKLIASAKIITAFDICRISALGADGVNMARGFMFAIGCIQAQACHTGKCPTGITTQDADRYRALVVPDKAVRAARFHEATMFALKEACESSGLDHPDAFTPHHLMIRTSPREVRSAASLYDWLAPGELLTEKVSHPAFRKYWDHARPDSFALTA</sequence>
<evidence type="ECO:0000256" key="3">
    <source>
        <dbReference type="SAM" id="Phobius"/>
    </source>
</evidence>
<proteinExistence type="inferred from homology"/>
<evidence type="ECO:0000256" key="1">
    <source>
        <dbReference type="ARBA" id="ARBA00009716"/>
    </source>
</evidence>
<keyword evidence="3" id="KW-1133">Transmembrane helix</keyword>
<accession>A0ABT4Z9G5</accession>
<evidence type="ECO:0000313" key="5">
    <source>
        <dbReference type="EMBL" id="MDB6175902.1"/>
    </source>
</evidence>
<feature type="transmembrane region" description="Helical" evidence="3">
    <location>
        <begin position="27"/>
        <end position="44"/>
    </location>
</feature>